<protein>
    <submittedName>
        <fullName evidence="9">GDSL esterase/lipase</fullName>
    </submittedName>
</protein>
<comment type="similarity">
    <text evidence="2">Belongs to the 'GDSL' lipolytic enzyme family.</text>
</comment>
<evidence type="ECO:0000256" key="2">
    <source>
        <dbReference type="ARBA" id="ARBA00008668"/>
    </source>
</evidence>
<dbReference type="Pfam" id="PF00657">
    <property type="entry name" value="Lipase_GDSL"/>
    <property type="match status" value="1"/>
</dbReference>
<keyword evidence="4 8" id="KW-0732">Signal</keyword>
<evidence type="ECO:0000256" key="6">
    <source>
        <dbReference type="ARBA" id="ARBA00022963"/>
    </source>
</evidence>
<dbReference type="Proteomes" id="UP001327560">
    <property type="component" value="Chromosome 1"/>
</dbReference>
<dbReference type="InterPro" id="IPR035669">
    <property type="entry name" value="SGNH_plant_lipase-like"/>
</dbReference>
<organism evidence="9 10">
    <name type="scientific">Canna indica</name>
    <name type="common">Indian-shot</name>
    <dbReference type="NCBI Taxonomy" id="4628"/>
    <lineage>
        <taxon>Eukaryota</taxon>
        <taxon>Viridiplantae</taxon>
        <taxon>Streptophyta</taxon>
        <taxon>Embryophyta</taxon>
        <taxon>Tracheophyta</taxon>
        <taxon>Spermatophyta</taxon>
        <taxon>Magnoliopsida</taxon>
        <taxon>Liliopsida</taxon>
        <taxon>Zingiberales</taxon>
        <taxon>Cannaceae</taxon>
        <taxon>Canna</taxon>
    </lineage>
</organism>
<dbReference type="PANTHER" id="PTHR45650">
    <property type="entry name" value="GDSL-LIKE LIPASE/ACYLHYDROLASE-RELATED"/>
    <property type="match status" value="1"/>
</dbReference>
<comment type="subcellular location">
    <subcellularLocation>
        <location evidence="1">Secreted</location>
    </subcellularLocation>
</comment>
<evidence type="ECO:0000313" key="9">
    <source>
        <dbReference type="EMBL" id="WOK93849.1"/>
    </source>
</evidence>
<dbReference type="GO" id="GO:0016788">
    <property type="term" value="F:hydrolase activity, acting on ester bonds"/>
    <property type="evidence" value="ECO:0007669"/>
    <property type="project" value="InterPro"/>
</dbReference>
<evidence type="ECO:0000256" key="5">
    <source>
        <dbReference type="ARBA" id="ARBA00022801"/>
    </source>
</evidence>
<dbReference type="Gene3D" id="3.40.50.1110">
    <property type="entry name" value="SGNH hydrolase"/>
    <property type="match status" value="1"/>
</dbReference>
<dbReference type="PANTHER" id="PTHR45650:SF2">
    <property type="entry name" value="OS06G0560700 PROTEIN"/>
    <property type="match status" value="1"/>
</dbReference>
<keyword evidence="5" id="KW-0378">Hydrolase</keyword>
<dbReference type="AlphaFoldDB" id="A0AAQ3Q2F9"/>
<evidence type="ECO:0000256" key="3">
    <source>
        <dbReference type="ARBA" id="ARBA00022525"/>
    </source>
</evidence>
<dbReference type="InterPro" id="IPR051238">
    <property type="entry name" value="GDSL_esterase/lipase"/>
</dbReference>
<dbReference type="InterPro" id="IPR001087">
    <property type="entry name" value="GDSL"/>
</dbReference>
<gene>
    <name evidence="9" type="ORF">Cni_G02550</name>
</gene>
<evidence type="ECO:0000256" key="1">
    <source>
        <dbReference type="ARBA" id="ARBA00004613"/>
    </source>
</evidence>
<accession>A0AAQ3Q2F9</accession>
<dbReference type="GO" id="GO:0005576">
    <property type="term" value="C:extracellular region"/>
    <property type="evidence" value="ECO:0007669"/>
    <property type="project" value="UniProtKB-SubCell"/>
</dbReference>
<reference evidence="9 10" key="1">
    <citation type="submission" date="2023-10" db="EMBL/GenBank/DDBJ databases">
        <title>Chromosome-scale genome assembly provides insights into flower coloration mechanisms of Canna indica.</title>
        <authorList>
            <person name="Li C."/>
        </authorList>
    </citation>
    <scope>NUCLEOTIDE SEQUENCE [LARGE SCALE GENOMIC DNA]</scope>
    <source>
        <tissue evidence="9">Flower</tissue>
    </source>
</reference>
<evidence type="ECO:0000256" key="8">
    <source>
        <dbReference type="SAM" id="SignalP"/>
    </source>
</evidence>
<feature type="chain" id="PRO_5042928004" evidence="8">
    <location>
        <begin position="22"/>
        <end position="408"/>
    </location>
</feature>
<sequence>MAKALLTIFLLFFAFSSFVFPFCACTHGAAQAKGMFVFGSSLVDNGNNNFLRNSKARADFEPYGIDFPWGPSGRFSNGRNPIDVLGELLKLPSLIPPFADPRTKGRRIIHGVNYASGGSGILDQTGSATGEVMSLNSQIKSFEDITLPELKFQLGFRRNSRHRHHELSNHHLSKYLFVIGTGGNDYLLNYFRRDLNNRTTLSDFTQSLVSTLSSQLKVNLRPIHYVRLNRPVRLNTGVLLVQKLYDLGARKFVLFSVQVMGCVPVVRANVAAANGTCVEVMNEAAVLFNSHLRRLAGASRRRTQMPGSSVVYVNSYKIIRDIIENPTHSGFSETSKACCELSAAMEDGKGILCRRGGRACDDRSSHVFFDGLHPTDAVNARIAHKAYGSYVKAEAYPMNVQQLAKLSI</sequence>
<keyword evidence="7" id="KW-0443">Lipid metabolism</keyword>
<evidence type="ECO:0000256" key="7">
    <source>
        <dbReference type="ARBA" id="ARBA00023098"/>
    </source>
</evidence>
<feature type="signal peptide" evidence="8">
    <location>
        <begin position="1"/>
        <end position="21"/>
    </location>
</feature>
<dbReference type="GO" id="GO:0016042">
    <property type="term" value="P:lipid catabolic process"/>
    <property type="evidence" value="ECO:0007669"/>
    <property type="project" value="UniProtKB-KW"/>
</dbReference>
<evidence type="ECO:0000313" key="10">
    <source>
        <dbReference type="Proteomes" id="UP001327560"/>
    </source>
</evidence>
<dbReference type="InterPro" id="IPR036514">
    <property type="entry name" value="SGNH_hydro_sf"/>
</dbReference>
<evidence type="ECO:0000256" key="4">
    <source>
        <dbReference type="ARBA" id="ARBA00022729"/>
    </source>
</evidence>
<keyword evidence="10" id="KW-1185">Reference proteome</keyword>
<proteinExistence type="inferred from homology"/>
<keyword evidence="6" id="KW-0442">Lipid degradation</keyword>
<keyword evidence="3" id="KW-0964">Secreted</keyword>
<name>A0AAQ3Q2F9_9LILI</name>
<dbReference type="CDD" id="cd01837">
    <property type="entry name" value="SGNH_plant_lipase_like"/>
    <property type="match status" value="1"/>
</dbReference>
<dbReference type="EMBL" id="CP136890">
    <property type="protein sequence ID" value="WOK93849.1"/>
    <property type="molecule type" value="Genomic_DNA"/>
</dbReference>